<dbReference type="SUPFAM" id="SSF88659">
    <property type="entry name" value="Sigma3 and sigma4 domains of RNA polymerase sigma factors"/>
    <property type="match status" value="1"/>
</dbReference>
<dbReference type="Proteomes" id="UP000010553">
    <property type="component" value="Unassembled WGS sequence"/>
</dbReference>
<evidence type="ECO:0008006" key="3">
    <source>
        <dbReference type="Google" id="ProtNLM"/>
    </source>
</evidence>
<evidence type="ECO:0000313" key="2">
    <source>
        <dbReference type="Proteomes" id="UP000010553"/>
    </source>
</evidence>
<name>A0A828ZU49_ENTFC</name>
<gene>
    <name evidence="1" type="ORF">OIE_03172</name>
</gene>
<evidence type="ECO:0000313" key="1">
    <source>
        <dbReference type="EMBL" id="ELB04183.1"/>
    </source>
</evidence>
<dbReference type="InterPro" id="IPR013324">
    <property type="entry name" value="RNA_pol_sigma_r3/r4-like"/>
</dbReference>
<sequence length="198" mass="23181">MNDLIQEYKNDLKMLKKQHQKILNKRYRTPVKEHGRVIHKLIDDRSPQDIADQKVIAEAISTTEYALFWLETGREKPFDDEQAKKIPKHRRAVKLADIDVMSYQVYLQEVEKPAEETISPKKKEMLLQVTEIESLLSNKELTLFHLINKDLCTYGEAAEQMNLAVGTVKSMSQRIKNKIDNYFEYGHQINLFEICSNL</sequence>
<dbReference type="EMBL" id="AHXC01000002">
    <property type="protein sequence ID" value="ELB04183.1"/>
    <property type="molecule type" value="Genomic_DNA"/>
</dbReference>
<organism evidence="1 2">
    <name type="scientific">Enterococcus faecium EnGen0003</name>
    <dbReference type="NCBI Taxonomy" id="1138901"/>
    <lineage>
        <taxon>Bacteria</taxon>
        <taxon>Bacillati</taxon>
        <taxon>Bacillota</taxon>
        <taxon>Bacilli</taxon>
        <taxon>Lactobacillales</taxon>
        <taxon>Enterococcaceae</taxon>
        <taxon>Enterococcus</taxon>
    </lineage>
</organism>
<proteinExistence type="predicted"/>
<accession>A0A828ZU49</accession>
<reference evidence="1 2" key="1">
    <citation type="submission" date="2012-12" db="EMBL/GenBank/DDBJ databases">
        <title>The Genome Sequence of Enterococcus faecium E1590.</title>
        <authorList>
            <consortium name="The Broad Institute Genome Sequencing Platform"/>
            <consortium name="The Broad Institute Genome Sequencing Center for Infectious Disease"/>
            <person name="Earl A.M."/>
            <person name="Gilmore M.S."/>
            <person name="van Schaik W."/>
            <person name="Lebreton F."/>
            <person name="Willems R.J."/>
            <person name="Walker B."/>
            <person name="Young S.K."/>
            <person name="Zeng Q."/>
            <person name="Gargeya S."/>
            <person name="Fitzgerald M."/>
            <person name="Haas B."/>
            <person name="Abouelleil A."/>
            <person name="Alvarado L."/>
            <person name="Arachchi H.M."/>
            <person name="Berlin A.M."/>
            <person name="Chapman S.B."/>
            <person name="Dewar J."/>
            <person name="Goldberg J."/>
            <person name="Griggs A."/>
            <person name="Gujja S."/>
            <person name="Hansen M."/>
            <person name="Howarth C."/>
            <person name="Imamovic A."/>
            <person name="Larimer J."/>
            <person name="McCowan C."/>
            <person name="Murphy C."/>
            <person name="Neiman D."/>
            <person name="Pearson M."/>
            <person name="Priest M."/>
            <person name="Roberts A."/>
            <person name="Saif S."/>
            <person name="Shea T."/>
            <person name="Sisk P."/>
            <person name="Sykes S."/>
            <person name="Wortman J."/>
            <person name="Nusbaum C."/>
            <person name="Birren B."/>
        </authorList>
    </citation>
    <scope>NUCLEOTIDE SEQUENCE [LARGE SCALE GENOMIC DNA]</scope>
    <source>
        <strain evidence="1 2">E1590</strain>
    </source>
</reference>
<protein>
    <recommendedName>
        <fullName evidence="3">Positive control factor</fullName>
    </recommendedName>
</protein>
<dbReference type="AlphaFoldDB" id="A0A828ZU49"/>
<dbReference type="RefSeq" id="WP_002334714.1">
    <property type="nucleotide sequence ID" value="NZ_KB029685.1"/>
</dbReference>
<comment type="caution">
    <text evidence="1">The sequence shown here is derived from an EMBL/GenBank/DDBJ whole genome shotgun (WGS) entry which is preliminary data.</text>
</comment>